<keyword evidence="2" id="KW-1185">Reference proteome</keyword>
<accession>A0ABT9ZQS9</accession>
<sequence>MKSLSSTMEKLFEEMVLLMEPKPKFALYMVDQPFAILVPEKIPEVFSMVVTYKFWTAI</sequence>
<protein>
    <submittedName>
        <fullName evidence="1">Uncharacterized protein</fullName>
    </submittedName>
</protein>
<comment type="caution">
    <text evidence="1">The sequence shown here is derived from an EMBL/GenBank/DDBJ whole genome shotgun (WGS) entry which is preliminary data.</text>
</comment>
<organism evidence="1 2">
    <name type="scientific">Evansella vedderi</name>
    <dbReference type="NCBI Taxonomy" id="38282"/>
    <lineage>
        <taxon>Bacteria</taxon>
        <taxon>Bacillati</taxon>
        <taxon>Bacillota</taxon>
        <taxon>Bacilli</taxon>
        <taxon>Bacillales</taxon>
        <taxon>Bacillaceae</taxon>
        <taxon>Evansella</taxon>
    </lineage>
</organism>
<evidence type="ECO:0000313" key="2">
    <source>
        <dbReference type="Proteomes" id="UP001230005"/>
    </source>
</evidence>
<name>A0ABT9ZQS9_9BACI</name>
<dbReference type="EMBL" id="JAUSUG010000003">
    <property type="protein sequence ID" value="MDQ0253588.1"/>
    <property type="molecule type" value="Genomic_DNA"/>
</dbReference>
<evidence type="ECO:0000313" key="1">
    <source>
        <dbReference type="EMBL" id="MDQ0253588.1"/>
    </source>
</evidence>
<proteinExistence type="predicted"/>
<dbReference type="Proteomes" id="UP001230005">
    <property type="component" value="Unassembled WGS sequence"/>
</dbReference>
<reference evidence="1 2" key="1">
    <citation type="submission" date="2023-07" db="EMBL/GenBank/DDBJ databases">
        <title>Genomic Encyclopedia of Type Strains, Phase IV (KMG-IV): sequencing the most valuable type-strain genomes for metagenomic binning, comparative biology and taxonomic classification.</title>
        <authorList>
            <person name="Goeker M."/>
        </authorList>
    </citation>
    <scope>NUCLEOTIDE SEQUENCE [LARGE SCALE GENOMIC DNA]</scope>
    <source>
        <strain evidence="1 2">DSM 9768</strain>
    </source>
</reference>
<gene>
    <name evidence="1" type="ORF">J2S74_000960</name>
</gene>